<dbReference type="SUPFAM" id="SSF54909">
    <property type="entry name" value="Dimeric alpha+beta barrel"/>
    <property type="match status" value="1"/>
</dbReference>
<dbReference type="EMBL" id="CAACVS010000046">
    <property type="protein sequence ID" value="VEU35011.1"/>
    <property type="molecule type" value="Genomic_DNA"/>
</dbReference>
<dbReference type="InterPro" id="IPR013097">
    <property type="entry name" value="Dabb"/>
</dbReference>
<dbReference type="Pfam" id="PF07876">
    <property type="entry name" value="Dabb"/>
    <property type="match status" value="1"/>
</dbReference>
<organism evidence="2 3">
    <name type="scientific">Pseudo-nitzschia multistriata</name>
    <dbReference type="NCBI Taxonomy" id="183589"/>
    <lineage>
        <taxon>Eukaryota</taxon>
        <taxon>Sar</taxon>
        <taxon>Stramenopiles</taxon>
        <taxon>Ochrophyta</taxon>
        <taxon>Bacillariophyta</taxon>
        <taxon>Bacillariophyceae</taxon>
        <taxon>Bacillariophycidae</taxon>
        <taxon>Bacillariales</taxon>
        <taxon>Bacillariaceae</taxon>
        <taxon>Pseudo-nitzschia</taxon>
    </lineage>
</organism>
<sequence length="86" mass="9341">MKSGLLGLPGVLPEITEHELADDLLLEGGQNHPAGKNRSVVWSATFASVEDYETYETSEEHVAVVTNLIKPIIVPGSRAAIQYHTK</sequence>
<name>A0A448YYX8_9STRA</name>
<proteinExistence type="predicted"/>
<evidence type="ECO:0000313" key="3">
    <source>
        <dbReference type="Proteomes" id="UP000291116"/>
    </source>
</evidence>
<dbReference type="PROSITE" id="PS51502">
    <property type="entry name" value="S_R_A_B_BARREL"/>
    <property type="match status" value="1"/>
</dbReference>
<protein>
    <recommendedName>
        <fullName evidence="1">Stress-response A/B barrel domain-containing protein</fullName>
    </recommendedName>
</protein>
<dbReference type="OrthoDB" id="42919at2759"/>
<reference evidence="2 3" key="1">
    <citation type="submission" date="2019-01" db="EMBL/GenBank/DDBJ databases">
        <authorList>
            <person name="Ferrante I. M."/>
        </authorList>
    </citation>
    <scope>NUCLEOTIDE SEQUENCE [LARGE SCALE GENOMIC DNA]</scope>
    <source>
        <strain evidence="2 3">B856</strain>
    </source>
</reference>
<feature type="domain" description="Stress-response A/B barrel" evidence="1">
    <location>
        <begin position="1"/>
        <end position="83"/>
    </location>
</feature>
<dbReference type="Gene3D" id="3.30.70.100">
    <property type="match status" value="1"/>
</dbReference>
<dbReference type="AlphaFoldDB" id="A0A448YYX8"/>
<evidence type="ECO:0000313" key="2">
    <source>
        <dbReference type="EMBL" id="VEU35011.1"/>
    </source>
</evidence>
<accession>A0A448YYX8</accession>
<gene>
    <name evidence="2" type="ORF">PSNMU_V1.4_AUG-EV-PASAV3_0017330</name>
</gene>
<dbReference type="InterPro" id="IPR011008">
    <property type="entry name" value="Dimeric_a/b-barrel"/>
</dbReference>
<dbReference type="Proteomes" id="UP000291116">
    <property type="component" value="Unassembled WGS sequence"/>
</dbReference>
<keyword evidence="3" id="KW-1185">Reference proteome</keyword>
<evidence type="ECO:0000259" key="1">
    <source>
        <dbReference type="PROSITE" id="PS51502"/>
    </source>
</evidence>